<dbReference type="EMBL" id="AZBU02000004">
    <property type="protein sequence ID" value="TKR80658.1"/>
    <property type="molecule type" value="Genomic_DNA"/>
</dbReference>
<keyword evidence="2" id="KW-1185">Reference proteome</keyword>
<protein>
    <submittedName>
        <fullName evidence="1">Uncharacterized protein</fullName>
    </submittedName>
</protein>
<dbReference type="AlphaFoldDB" id="A0A4U5NCV2"/>
<dbReference type="OrthoDB" id="5814710at2759"/>
<comment type="caution">
    <text evidence="1">The sequence shown here is derived from an EMBL/GenBank/DDBJ whole genome shotgun (WGS) entry which is preliminary data.</text>
</comment>
<accession>A0A4U5NCV2</accession>
<reference evidence="1 2" key="1">
    <citation type="journal article" date="2015" name="Genome Biol.">
        <title>Comparative genomics of Steinernema reveals deeply conserved gene regulatory networks.</title>
        <authorList>
            <person name="Dillman A.R."/>
            <person name="Macchietto M."/>
            <person name="Porter C.F."/>
            <person name="Rogers A."/>
            <person name="Williams B."/>
            <person name="Antoshechkin I."/>
            <person name="Lee M.M."/>
            <person name="Goodwin Z."/>
            <person name="Lu X."/>
            <person name="Lewis E.E."/>
            <person name="Goodrich-Blair H."/>
            <person name="Stock S.P."/>
            <person name="Adams B.J."/>
            <person name="Sternberg P.W."/>
            <person name="Mortazavi A."/>
        </authorList>
    </citation>
    <scope>NUCLEOTIDE SEQUENCE [LARGE SCALE GENOMIC DNA]</scope>
    <source>
        <strain evidence="1 2">ALL</strain>
    </source>
</reference>
<name>A0A4U5NCV2_STECR</name>
<evidence type="ECO:0000313" key="1">
    <source>
        <dbReference type="EMBL" id="TKR80658.1"/>
    </source>
</evidence>
<organism evidence="1 2">
    <name type="scientific">Steinernema carpocapsae</name>
    <name type="common">Entomopathogenic nematode</name>
    <dbReference type="NCBI Taxonomy" id="34508"/>
    <lineage>
        <taxon>Eukaryota</taxon>
        <taxon>Metazoa</taxon>
        <taxon>Ecdysozoa</taxon>
        <taxon>Nematoda</taxon>
        <taxon>Chromadorea</taxon>
        <taxon>Rhabditida</taxon>
        <taxon>Tylenchina</taxon>
        <taxon>Panagrolaimomorpha</taxon>
        <taxon>Strongyloidoidea</taxon>
        <taxon>Steinernematidae</taxon>
        <taxon>Steinernema</taxon>
    </lineage>
</organism>
<sequence length="152" mass="15652">MDFGASQRVVGNGTEGDLLEHRSALTSAYILDNGNNDSLLAQMNGNAGFEELYAPLECSGSPGVASFSAYEAEGIDVSTGNTDAKRFAALAGSSETPGAVDFSGYGTTDFAGALPRFGNGTEGDLREHAAALASTYQLDDGTHNSALRMSLS</sequence>
<dbReference type="Proteomes" id="UP000298663">
    <property type="component" value="Unassembled WGS sequence"/>
</dbReference>
<proteinExistence type="predicted"/>
<evidence type="ECO:0000313" key="2">
    <source>
        <dbReference type="Proteomes" id="UP000298663"/>
    </source>
</evidence>
<reference evidence="1 2" key="2">
    <citation type="journal article" date="2019" name="G3 (Bethesda)">
        <title>Hybrid Assembly of the Genome of the Entomopathogenic Nematode Steinernema carpocapsae Identifies the X-Chromosome.</title>
        <authorList>
            <person name="Serra L."/>
            <person name="Macchietto M."/>
            <person name="Macias-Munoz A."/>
            <person name="McGill C.J."/>
            <person name="Rodriguez I.M."/>
            <person name="Rodriguez B."/>
            <person name="Murad R."/>
            <person name="Mortazavi A."/>
        </authorList>
    </citation>
    <scope>NUCLEOTIDE SEQUENCE [LARGE SCALE GENOMIC DNA]</scope>
    <source>
        <strain evidence="1 2">ALL</strain>
    </source>
</reference>
<gene>
    <name evidence="1" type="ORF">L596_014697</name>
</gene>